<name>A0ACB9MDV5_9MYRT</name>
<dbReference type="Proteomes" id="UP001057402">
    <property type="component" value="Chromosome 10"/>
</dbReference>
<reference evidence="2" key="1">
    <citation type="journal article" date="2023" name="Front. Plant Sci.">
        <title>Chromosomal-level genome assembly of Melastoma candidum provides insights into trichome evolution.</title>
        <authorList>
            <person name="Zhong Y."/>
            <person name="Wu W."/>
            <person name="Sun C."/>
            <person name="Zou P."/>
            <person name="Liu Y."/>
            <person name="Dai S."/>
            <person name="Zhou R."/>
        </authorList>
    </citation>
    <scope>NUCLEOTIDE SEQUENCE [LARGE SCALE GENOMIC DNA]</scope>
</reference>
<dbReference type="EMBL" id="CM042889">
    <property type="protein sequence ID" value="KAI4321975.1"/>
    <property type="molecule type" value="Genomic_DNA"/>
</dbReference>
<protein>
    <submittedName>
        <fullName evidence="1">Uncharacterized protein</fullName>
    </submittedName>
</protein>
<gene>
    <name evidence="1" type="ORF">MLD38_035293</name>
</gene>
<keyword evidence="2" id="KW-1185">Reference proteome</keyword>
<comment type="caution">
    <text evidence="1">The sequence shown here is derived from an EMBL/GenBank/DDBJ whole genome shotgun (WGS) entry which is preliminary data.</text>
</comment>
<accession>A0ACB9MDV5</accession>
<sequence>MTSTWFPFSSGCSISTVTTPLAMCLKSSRTLNSVDETIGSLFIMKLARHALKLNQKEICDVVRWWKDGAFMGNLPFVRNRNVKSYLGIDLGRLLNLLELDLIATNDGLKAAIQEQRAASATAIGSTVGDSSPAEAVTAKEKLLDEKQESLGLQIQHIPLAVKPREADWKLLLLDTDLNLEDGPNAAGPSIEHEFIPSCSKRSPLDGIVGSTTRREMLPQTPFVWLNDVFTFSTLSLSSISFLLEATEDDRGLHSQLRQSW</sequence>
<proteinExistence type="predicted"/>
<evidence type="ECO:0000313" key="1">
    <source>
        <dbReference type="EMBL" id="KAI4321975.1"/>
    </source>
</evidence>
<organism evidence="1 2">
    <name type="scientific">Melastoma candidum</name>
    <dbReference type="NCBI Taxonomy" id="119954"/>
    <lineage>
        <taxon>Eukaryota</taxon>
        <taxon>Viridiplantae</taxon>
        <taxon>Streptophyta</taxon>
        <taxon>Embryophyta</taxon>
        <taxon>Tracheophyta</taxon>
        <taxon>Spermatophyta</taxon>
        <taxon>Magnoliopsida</taxon>
        <taxon>eudicotyledons</taxon>
        <taxon>Gunneridae</taxon>
        <taxon>Pentapetalae</taxon>
        <taxon>rosids</taxon>
        <taxon>malvids</taxon>
        <taxon>Myrtales</taxon>
        <taxon>Melastomataceae</taxon>
        <taxon>Melastomatoideae</taxon>
        <taxon>Melastomateae</taxon>
        <taxon>Melastoma</taxon>
    </lineage>
</organism>
<evidence type="ECO:0000313" key="2">
    <source>
        <dbReference type="Proteomes" id="UP001057402"/>
    </source>
</evidence>